<organism evidence="3 4">
    <name type="scientific">Hydrogenimonas cancrithermarum</name>
    <dbReference type="NCBI Taxonomy" id="2993563"/>
    <lineage>
        <taxon>Bacteria</taxon>
        <taxon>Pseudomonadati</taxon>
        <taxon>Campylobacterota</taxon>
        <taxon>Epsilonproteobacteria</taxon>
        <taxon>Campylobacterales</taxon>
        <taxon>Hydrogenimonadaceae</taxon>
        <taxon>Hydrogenimonas</taxon>
    </lineage>
</organism>
<accession>A0ABM8FNA2</accession>
<dbReference type="RefSeq" id="WP_286336819.1">
    <property type="nucleotide sequence ID" value="NZ_AP027370.1"/>
</dbReference>
<feature type="transmembrane region" description="Helical" evidence="2">
    <location>
        <begin position="53"/>
        <end position="70"/>
    </location>
</feature>
<gene>
    <name evidence="3" type="ORF">HCR_21890</name>
</gene>
<keyword evidence="2" id="KW-0472">Membrane</keyword>
<evidence type="ECO:0000256" key="1">
    <source>
        <dbReference type="SAM" id="MobiDB-lite"/>
    </source>
</evidence>
<name>A0ABM8FNA2_9BACT</name>
<sequence length="246" mass="27907">MLELLKNNYEIIIMLVGILLIVMGLILFITGRYSNNENHVEGFGIKMDVKNPSLILIVFGVFLLVAPMTLNKKEPSVESRPGNLTQKVEETPSPLKKTEVDETPKSRAQPKSVAPKPEIKEHGERRSTPVKAPFLGTYQLVSYIENGMTIPVNGQLAIGNLQNGSYPFSAKYQVVDEWGNVLIFMYEGYFVKRQGQWFLKVNRSNDPDWVDLGEVATRFIFDRSSNSLGLRYFYDADVASVWQKIR</sequence>
<keyword evidence="2" id="KW-1133">Transmembrane helix</keyword>
<evidence type="ECO:0000313" key="3">
    <source>
        <dbReference type="EMBL" id="BDY13877.1"/>
    </source>
</evidence>
<proteinExistence type="predicted"/>
<protein>
    <submittedName>
        <fullName evidence="3">Uncharacterized protein</fullName>
    </submittedName>
</protein>
<feature type="region of interest" description="Disordered" evidence="1">
    <location>
        <begin position="74"/>
        <end position="126"/>
    </location>
</feature>
<reference evidence="3 4" key="1">
    <citation type="submission" date="2023-03" db="EMBL/GenBank/DDBJ databases">
        <title>Description of Hydrogenimonas sp. ISO32.</title>
        <authorList>
            <person name="Mino S."/>
            <person name="Fukazawa S."/>
            <person name="Sawabe T."/>
        </authorList>
    </citation>
    <scope>NUCLEOTIDE SEQUENCE [LARGE SCALE GENOMIC DNA]</scope>
    <source>
        <strain evidence="3 4">ISO32</strain>
    </source>
</reference>
<keyword evidence="4" id="KW-1185">Reference proteome</keyword>
<dbReference type="EMBL" id="AP027370">
    <property type="protein sequence ID" value="BDY13877.1"/>
    <property type="molecule type" value="Genomic_DNA"/>
</dbReference>
<feature type="transmembrane region" description="Helical" evidence="2">
    <location>
        <begin position="12"/>
        <end position="33"/>
    </location>
</feature>
<dbReference type="Proteomes" id="UP001321445">
    <property type="component" value="Chromosome"/>
</dbReference>
<feature type="compositionally biased region" description="Basic and acidic residues" evidence="1">
    <location>
        <begin position="117"/>
        <end position="126"/>
    </location>
</feature>
<evidence type="ECO:0000313" key="4">
    <source>
        <dbReference type="Proteomes" id="UP001321445"/>
    </source>
</evidence>
<evidence type="ECO:0000256" key="2">
    <source>
        <dbReference type="SAM" id="Phobius"/>
    </source>
</evidence>
<feature type="compositionally biased region" description="Basic and acidic residues" evidence="1">
    <location>
        <begin position="96"/>
        <end position="105"/>
    </location>
</feature>
<keyword evidence="2" id="KW-0812">Transmembrane</keyword>